<dbReference type="InterPro" id="IPR011009">
    <property type="entry name" value="Kinase-like_dom_sf"/>
</dbReference>
<protein>
    <submittedName>
        <fullName evidence="10">Kinase-like domain-containing protein</fullName>
    </submittedName>
</protein>
<keyword evidence="4 7" id="KW-0547">Nucleotide-binding</keyword>
<dbReference type="AlphaFoldDB" id="A0A9P5JUR7"/>
<keyword evidence="11" id="KW-1185">Reference proteome</keyword>
<keyword evidence="3" id="KW-0808">Transferase</keyword>
<dbReference type="Gene3D" id="1.10.510.10">
    <property type="entry name" value="Transferase(Phosphotransferase) domain 1"/>
    <property type="match status" value="1"/>
</dbReference>
<evidence type="ECO:0000256" key="8">
    <source>
        <dbReference type="SAM" id="MobiDB-lite"/>
    </source>
</evidence>
<feature type="compositionally biased region" description="Basic and acidic residues" evidence="8">
    <location>
        <begin position="1"/>
        <end position="11"/>
    </location>
</feature>
<feature type="domain" description="Protein kinase" evidence="9">
    <location>
        <begin position="371"/>
        <end position="641"/>
    </location>
</feature>
<keyword evidence="6 7" id="KW-0067">ATP-binding</keyword>
<feature type="binding site" evidence="7">
    <location>
        <position position="400"/>
    </location>
    <ligand>
        <name>ATP</name>
        <dbReference type="ChEBI" id="CHEBI:30616"/>
    </ligand>
</feature>
<organism evidence="10 11">
    <name type="scientific">Russula ochroleuca</name>
    <dbReference type="NCBI Taxonomy" id="152965"/>
    <lineage>
        <taxon>Eukaryota</taxon>
        <taxon>Fungi</taxon>
        <taxon>Dikarya</taxon>
        <taxon>Basidiomycota</taxon>
        <taxon>Agaricomycotina</taxon>
        <taxon>Agaricomycetes</taxon>
        <taxon>Russulales</taxon>
        <taxon>Russulaceae</taxon>
        <taxon>Russula</taxon>
    </lineage>
</organism>
<feature type="compositionally biased region" description="Low complexity" evidence="8">
    <location>
        <begin position="152"/>
        <end position="191"/>
    </location>
</feature>
<dbReference type="InterPro" id="IPR008271">
    <property type="entry name" value="Ser/Thr_kinase_AS"/>
</dbReference>
<dbReference type="InterPro" id="IPR017441">
    <property type="entry name" value="Protein_kinase_ATP_BS"/>
</dbReference>
<dbReference type="PROSITE" id="PS00108">
    <property type="entry name" value="PROTEIN_KINASE_ST"/>
    <property type="match status" value="1"/>
</dbReference>
<dbReference type="EMBL" id="WHVB01000048">
    <property type="protein sequence ID" value="KAF8465209.1"/>
    <property type="molecule type" value="Genomic_DNA"/>
</dbReference>
<feature type="region of interest" description="Disordered" evidence="8">
    <location>
        <begin position="1"/>
        <end position="34"/>
    </location>
</feature>
<dbReference type="GO" id="GO:0005524">
    <property type="term" value="F:ATP binding"/>
    <property type="evidence" value="ECO:0007669"/>
    <property type="project" value="UniProtKB-UniRule"/>
</dbReference>
<evidence type="ECO:0000313" key="11">
    <source>
        <dbReference type="Proteomes" id="UP000759537"/>
    </source>
</evidence>
<feature type="region of interest" description="Disordered" evidence="8">
    <location>
        <begin position="317"/>
        <end position="337"/>
    </location>
</feature>
<evidence type="ECO:0000256" key="4">
    <source>
        <dbReference type="ARBA" id="ARBA00022741"/>
    </source>
</evidence>
<dbReference type="Gene3D" id="3.30.200.20">
    <property type="entry name" value="Phosphorylase Kinase, domain 1"/>
    <property type="match status" value="1"/>
</dbReference>
<evidence type="ECO:0000256" key="3">
    <source>
        <dbReference type="ARBA" id="ARBA00022679"/>
    </source>
</evidence>
<evidence type="ECO:0000313" key="10">
    <source>
        <dbReference type="EMBL" id="KAF8465209.1"/>
    </source>
</evidence>
<dbReference type="Pfam" id="PF00069">
    <property type="entry name" value="Pkinase"/>
    <property type="match status" value="1"/>
</dbReference>
<reference evidence="10" key="1">
    <citation type="submission" date="2019-10" db="EMBL/GenBank/DDBJ databases">
        <authorList>
            <consortium name="DOE Joint Genome Institute"/>
            <person name="Kuo A."/>
            <person name="Miyauchi S."/>
            <person name="Kiss E."/>
            <person name="Drula E."/>
            <person name="Kohler A."/>
            <person name="Sanchez-Garcia M."/>
            <person name="Andreopoulos B."/>
            <person name="Barry K.W."/>
            <person name="Bonito G."/>
            <person name="Buee M."/>
            <person name="Carver A."/>
            <person name="Chen C."/>
            <person name="Cichocki N."/>
            <person name="Clum A."/>
            <person name="Culley D."/>
            <person name="Crous P.W."/>
            <person name="Fauchery L."/>
            <person name="Girlanda M."/>
            <person name="Hayes R."/>
            <person name="Keri Z."/>
            <person name="LaButti K."/>
            <person name="Lipzen A."/>
            <person name="Lombard V."/>
            <person name="Magnuson J."/>
            <person name="Maillard F."/>
            <person name="Morin E."/>
            <person name="Murat C."/>
            <person name="Nolan M."/>
            <person name="Ohm R."/>
            <person name="Pangilinan J."/>
            <person name="Pereira M."/>
            <person name="Perotto S."/>
            <person name="Peter M."/>
            <person name="Riley R."/>
            <person name="Sitrit Y."/>
            <person name="Stielow B."/>
            <person name="Szollosi G."/>
            <person name="Zifcakova L."/>
            <person name="Stursova M."/>
            <person name="Spatafora J.W."/>
            <person name="Tedersoo L."/>
            <person name="Vaario L.-M."/>
            <person name="Yamada A."/>
            <person name="Yan M."/>
            <person name="Wang P."/>
            <person name="Xu J."/>
            <person name="Bruns T."/>
            <person name="Baldrian P."/>
            <person name="Vilgalys R."/>
            <person name="Henrissat B."/>
            <person name="Grigoriev I.V."/>
            <person name="Hibbett D."/>
            <person name="Nagy L.G."/>
            <person name="Martin F.M."/>
        </authorList>
    </citation>
    <scope>NUCLEOTIDE SEQUENCE</scope>
    <source>
        <strain evidence="10">Prilba</strain>
    </source>
</reference>
<dbReference type="Proteomes" id="UP000759537">
    <property type="component" value="Unassembled WGS sequence"/>
</dbReference>
<name>A0A9P5JUR7_9AGAM</name>
<comment type="caution">
    <text evidence="10">The sequence shown here is derived from an EMBL/GenBank/DDBJ whole genome shotgun (WGS) entry which is preliminary data.</text>
</comment>
<evidence type="ECO:0000256" key="5">
    <source>
        <dbReference type="ARBA" id="ARBA00022777"/>
    </source>
</evidence>
<dbReference type="GO" id="GO:0004674">
    <property type="term" value="F:protein serine/threonine kinase activity"/>
    <property type="evidence" value="ECO:0007669"/>
    <property type="project" value="UniProtKB-KW"/>
</dbReference>
<evidence type="ECO:0000256" key="6">
    <source>
        <dbReference type="ARBA" id="ARBA00022840"/>
    </source>
</evidence>
<accession>A0A9P5JUR7</accession>
<evidence type="ECO:0000256" key="7">
    <source>
        <dbReference type="PROSITE-ProRule" id="PRU10141"/>
    </source>
</evidence>
<dbReference type="PROSITE" id="PS50011">
    <property type="entry name" value="PROTEIN_KINASE_DOM"/>
    <property type="match status" value="1"/>
</dbReference>
<dbReference type="SUPFAM" id="SSF56112">
    <property type="entry name" value="Protein kinase-like (PK-like)"/>
    <property type="match status" value="1"/>
</dbReference>
<reference evidence="10" key="2">
    <citation type="journal article" date="2020" name="Nat. Commun.">
        <title>Large-scale genome sequencing of mycorrhizal fungi provides insights into the early evolution of symbiotic traits.</title>
        <authorList>
            <person name="Miyauchi S."/>
            <person name="Kiss E."/>
            <person name="Kuo A."/>
            <person name="Drula E."/>
            <person name="Kohler A."/>
            <person name="Sanchez-Garcia M."/>
            <person name="Morin E."/>
            <person name="Andreopoulos B."/>
            <person name="Barry K.W."/>
            <person name="Bonito G."/>
            <person name="Buee M."/>
            <person name="Carver A."/>
            <person name="Chen C."/>
            <person name="Cichocki N."/>
            <person name="Clum A."/>
            <person name="Culley D."/>
            <person name="Crous P.W."/>
            <person name="Fauchery L."/>
            <person name="Girlanda M."/>
            <person name="Hayes R.D."/>
            <person name="Keri Z."/>
            <person name="LaButti K."/>
            <person name="Lipzen A."/>
            <person name="Lombard V."/>
            <person name="Magnuson J."/>
            <person name="Maillard F."/>
            <person name="Murat C."/>
            <person name="Nolan M."/>
            <person name="Ohm R.A."/>
            <person name="Pangilinan J."/>
            <person name="Pereira M.F."/>
            <person name="Perotto S."/>
            <person name="Peter M."/>
            <person name="Pfister S."/>
            <person name="Riley R."/>
            <person name="Sitrit Y."/>
            <person name="Stielow J.B."/>
            <person name="Szollosi G."/>
            <person name="Zifcakova L."/>
            <person name="Stursova M."/>
            <person name="Spatafora J.W."/>
            <person name="Tedersoo L."/>
            <person name="Vaario L.M."/>
            <person name="Yamada A."/>
            <person name="Yan M."/>
            <person name="Wang P."/>
            <person name="Xu J."/>
            <person name="Bruns T."/>
            <person name="Baldrian P."/>
            <person name="Vilgalys R."/>
            <person name="Dunand C."/>
            <person name="Henrissat B."/>
            <person name="Grigoriev I.V."/>
            <person name="Hibbett D."/>
            <person name="Nagy L.G."/>
            <person name="Martin F.M."/>
        </authorList>
    </citation>
    <scope>NUCLEOTIDE SEQUENCE</scope>
    <source>
        <strain evidence="10">Prilba</strain>
    </source>
</reference>
<dbReference type="OrthoDB" id="3205605at2759"/>
<keyword evidence="1" id="KW-0723">Serine/threonine-protein kinase</keyword>
<evidence type="ECO:0000256" key="1">
    <source>
        <dbReference type="ARBA" id="ARBA00022527"/>
    </source>
</evidence>
<feature type="compositionally biased region" description="Low complexity" evidence="8">
    <location>
        <begin position="123"/>
        <end position="132"/>
    </location>
</feature>
<evidence type="ECO:0000259" key="9">
    <source>
        <dbReference type="PROSITE" id="PS50011"/>
    </source>
</evidence>
<proteinExistence type="predicted"/>
<evidence type="ECO:0000256" key="2">
    <source>
        <dbReference type="ARBA" id="ARBA00022553"/>
    </source>
</evidence>
<feature type="compositionally biased region" description="Polar residues" evidence="8">
    <location>
        <begin position="67"/>
        <end position="78"/>
    </location>
</feature>
<gene>
    <name evidence="10" type="ORF">DFH94DRAFT_783647</name>
</gene>
<dbReference type="InterPro" id="IPR000719">
    <property type="entry name" value="Prot_kinase_dom"/>
</dbReference>
<dbReference type="PROSITE" id="PS00107">
    <property type="entry name" value="PROTEIN_KINASE_ATP"/>
    <property type="match status" value="1"/>
</dbReference>
<dbReference type="SMART" id="SM00220">
    <property type="entry name" value="S_TKc"/>
    <property type="match status" value="1"/>
</dbReference>
<feature type="region of interest" description="Disordered" evidence="8">
    <location>
        <begin position="58"/>
        <end position="192"/>
    </location>
</feature>
<dbReference type="PANTHER" id="PTHR24351">
    <property type="entry name" value="RIBOSOMAL PROTEIN S6 KINASE"/>
    <property type="match status" value="1"/>
</dbReference>
<sequence>MRLYKQKDTPKPPHNSLDCPPGAPSASPGSPTPFRLKRAAEAVSKQISGHRAMVAQFKEMRLPRPQIFSTKPATTTQTDHSRPLPPKQSKTAKGSGKLQTVPERSPIPKTPTPAISLKQRAASSNLNTNSPSPTRPPRLGFKLEKATPPVHKPSAPRAAAKAPRSFPSPIRSSRQRAVAEPSTSPSTRTSTGANLASVSVASAPAQIDVDEPILFVSCFHSLEEDPESEESEEDLLQTVELTSDFESQVAQIFGVGLGFVSENEVVKRGEIAPPKATPEAMLAPSPEPMSAVVEWWEPEPAVNPAIESDVPLAVKSKDRTDENTPPEQNQVACVPSTHMDRPSPFLATSTVRFDTLLPKTVPYQPLSSTDYEYVASLGQGAFGSIALCIHKQSRRQFAVKIISNVILEEQRIVRALLAEQRIMREASGHPFLLGLLASFHDVHGFYLVSEYCRSTLFDERSHMPESYKKLAAAELACAVNHLHSLGIIHRDIKLENVMLKNDGHVVLGDFDLAVRLEAPGLPAPRPGGSVRVGKGNALKLKTRGVCGTLPYMAPEVLRNMEYSYGVDWFAYGVFLHIFYLDTFPWLGEYEHPASYLKEMMSTISLGLIFRNGLFGDLLKQLFCVDQDARADFSVVRRATFFADFDWQSVISTDSSASFLSSRPVSGELQALIENVVQHSIDSDPYPEFTWLSPSMLVEEATPDVGAADWSHGSVIAEHYTPSNFDTPSSGPSPICGSLQLFNSFSLSPLFQDPSCDFNSENYVSRNSVRPLDEGEDPVFTFPAVWIAASEDSGTRLGQGTVAPPASKDDEVLVRTSIRSLDIGEEPVFELPSGWKEAFVSPPDVVTVPPLPQSEGTRKTSVVPKLKSLWKRATSKFCSRRV</sequence>
<keyword evidence="5 10" id="KW-0418">Kinase</keyword>
<keyword evidence="2" id="KW-0597">Phosphoprotein</keyword>